<dbReference type="EMBL" id="JASCZI010091691">
    <property type="protein sequence ID" value="MED6151007.1"/>
    <property type="molecule type" value="Genomic_DNA"/>
</dbReference>
<evidence type="ECO:0000313" key="2">
    <source>
        <dbReference type="Proteomes" id="UP001341840"/>
    </source>
</evidence>
<dbReference type="Proteomes" id="UP001341840">
    <property type="component" value="Unassembled WGS sequence"/>
</dbReference>
<accession>A0ABU6TQA8</accession>
<name>A0ABU6TQA8_9FABA</name>
<evidence type="ECO:0000313" key="1">
    <source>
        <dbReference type="EMBL" id="MED6151007.1"/>
    </source>
</evidence>
<organism evidence="1 2">
    <name type="scientific">Stylosanthes scabra</name>
    <dbReference type="NCBI Taxonomy" id="79078"/>
    <lineage>
        <taxon>Eukaryota</taxon>
        <taxon>Viridiplantae</taxon>
        <taxon>Streptophyta</taxon>
        <taxon>Embryophyta</taxon>
        <taxon>Tracheophyta</taxon>
        <taxon>Spermatophyta</taxon>
        <taxon>Magnoliopsida</taxon>
        <taxon>eudicotyledons</taxon>
        <taxon>Gunneridae</taxon>
        <taxon>Pentapetalae</taxon>
        <taxon>rosids</taxon>
        <taxon>fabids</taxon>
        <taxon>Fabales</taxon>
        <taxon>Fabaceae</taxon>
        <taxon>Papilionoideae</taxon>
        <taxon>50 kb inversion clade</taxon>
        <taxon>dalbergioids sensu lato</taxon>
        <taxon>Dalbergieae</taxon>
        <taxon>Pterocarpus clade</taxon>
        <taxon>Stylosanthes</taxon>
    </lineage>
</organism>
<protein>
    <submittedName>
        <fullName evidence="1">Uncharacterized protein</fullName>
    </submittedName>
</protein>
<gene>
    <name evidence="1" type="ORF">PIB30_078125</name>
</gene>
<proteinExistence type="predicted"/>
<sequence length="87" mass="9633">MYMMFAPSYGELGATTKTVATCGELGGYIYPTTKFFISHPFHSFFLAGTKVNWAVMGRRILADVRLCCCHGLITVSAFVDLREILTS</sequence>
<reference evidence="1 2" key="1">
    <citation type="journal article" date="2023" name="Plants (Basel)">
        <title>Bridging the Gap: Combining Genomics and Transcriptomics Approaches to Understand Stylosanthes scabra, an Orphan Legume from the Brazilian Caatinga.</title>
        <authorList>
            <person name="Ferreira-Neto J.R.C."/>
            <person name="da Silva M.D."/>
            <person name="Binneck E."/>
            <person name="de Melo N.F."/>
            <person name="da Silva R.H."/>
            <person name="de Melo A.L.T.M."/>
            <person name="Pandolfi V."/>
            <person name="Bustamante F.O."/>
            <person name="Brasileiro-Vidal A.C."/>
            <person name="Benko-Iseppon A.M."/>
        </authorList>
    </citation>
    <scope>NUCLEOTIDE SEQUENCE [LARGE SCALE GENOMIC DNA]</scope>
    <source>
        <tissue evidence="1">Leaves</tissue>
    </source>
</reference>
<comment type="caution">
    <text evidence="1">The sequence shown here is derived from an EMBL/GenBank/DDBJ whole genome shotgun (WGS) entry which is preliminary data.</text>
</comment>
<keyword evidence="2" id="KW-1185">Reference proteome</keyword>